<evidence type="ECO:0000256" key="6">
    <source>
        <dbReference type="HAMAP-Rule" id="MF_01369"/>
    </source>
</evidence>
<dbReference type="GO" id="GO:0019843">
    <property type="term" value="F:rRNA binding"/>
    <property type="evidence" value="ECO:0007669"/>
    <property type="project" value="UniProtKB-UniRule"/>
</dbReference>
<name>A0AAN1XYX9_UNVUL</name>
<dbReference type="Proteomes" id="UP001317532">
    <property type="component" value="Chromosome"/>
</dbReference>
<gene>
    <name evidence="6 7" type="primary">rplW</name>
    <name evidence="7" type="ORF">WPS_20480</name>
</gene>
<dbReference type="Gene3D" id="3.30.70.330">
    <property type="match status" value="1"/>
</dbReference>
<dbReference type="HAMAP" id="MF_01369_B">
    <property type="entry name" value="Ribosomal_uL23_B"/>
    <property type="match status" value="1"/>
</dbReference>
<keyword evidence="4 6" id="KW-0689">Ribosomal protein</keyword>
<dbReference type="SUPFAM" id="SSF54189">
    <property type="entry name" value="Ribosomal proteins S24e, L23 and L15e"/>
    <property type="match status" value="1"/>
</dbReference>
<reference evidence="7 8" key="1">
    <citation type="journal article" date="2022" name="ISME Commun">
        <title>Vulcanimicrobium alpinus gen. nov. sp. nov., the first cultivated representative of the candidate phylum 'Eremiobacterota', is a metabolically versatile aerobic anoxygenic phototroph.</title>
        <authorList>
            <person name="Yabe S."/>
            <person name="Muto K."/>
            <person name="Abe K."/>
            <person name="Yokota A."/>
            <person name="Staudigel H."/>
            <person name="Tebo B.M."/>
        </authorList>
    </citation>
    <scope>NUCLEOTIDE SEQUENCE [LARGE SCALE GENOMIC DNA]</scope>
    <source>
        <strain evidence="7 8">WC8-2</strain>
    </source>
</reference>
<dbReference type="InterPro" id="IPR012678">
    <property type="entry name" value="Ribosomal_uL23/eL15/eS24_sf"/>
</dbReference>
<dbReference type="Pfam" id="PF00276">
    <property type="entry name" value="Ribosomal_L23"/>
    <property type="match status" value="1"/>
</dbReference>
<evidence type="ECO:0000313" key="8">
    <source>
        <dbReference type="Proteomes" id="UP001317532"/>
    </source>
</evidence>
<evidence type="ECO:0000256" key="4">
    <source>
        <dbReference type="ARBA" id="ARBA00022980"/>
    </source>
</evidence>
<comment type="subunit">
    <text evidence="6">Part of the 50S ribosomal subunit. Contacts protein L29, and trigger factor when it is bound to the ribosome.</text>
</comment>
<accession>A0AAN1XYX9</accession>
<dbReference type="GO" id="GO:0003735">
    <property type="term" value="F:structural constituent of ribosome"/>
    <property type="evidence" value="ECO:0007669"/>
    <property type="project" value="InterPro"/>
</dbReference>
<keyword evidence="3 6" id="KW-0694">RNA-binding</keyword>
<sequence>MEARDVIIAPLITEKSMAGTAEQQYTFEVNKLATKTQIKSAVAEIFGVTVLAVNTVNVMGKRKNFARRGRRSSGTQSDWKKAIVTIAPGQKIELGGVNYFEQ</sequence>
<proteinExistence type="inferred from homology"/>
<evidence type="ECO:0000256" key="2">
    <source>
        <dbReference type="ARBA" id="ARBA00022730"/>
    </source>
</evidence>
<dbReference type="InterPro" id="IPR013025">
    <property type="entry name" value="Ribosomal_uL23-like"/>
</dbReference>
<dbReference type="KEGG" id="vab:WPS_20480"/>
<dbReference type="AlphaFoldDB" id="A0AAN1XYX9"/>
<dbReference type="GO" id="GO:0006412">
    <property type="term" value="P:translation"/>
    <property type="evidence" value="ECO:0007669"/>
    <property type="project" value="UniProtKB-UniRule"/>
</dbReference>
<dbReference type="RefSeq" id="WP_317994420.1">
    <property type="nucleotide sequence ID" value="NZ_AP025523.1"/>
</dbReference>
<dbReference type="FunFam" id="3.30.70.330:FF:000001">
    <property type="entry name" value="50S ribosomal protein L23"/>
    <property type="match status" value="1"/>
</dbReference>
<comment type="similarity">
    <text evidence="1 6">Belongs to the universal ribosomal protein uL23 family.</text>
</comment>
<dbReference type="GO" id="GO:0005840">
    <property type="term" value="C:ribosome"/>
    <property type="evidence" value="ECO:0007669"/>
    <property type="project" value="UniProtKB-KW"/>
</dbReference>
<protein>
    <recommendedName>
        <fullName evidence="6">Large ribosomal subunit protein uL23</fullName>
    </recommendedName>
</protein>
<keyword evidence="8" id="KW-1185">Reference proteome</keyword>
<organism evidence="7 8">
    <name type="scientific">Vulcanimicrobium alpinum</name>
    <dbReference type="NCBI Taxonomy" id="3016050"/>
    <lineage>
        <taxon>Bacteria</taxon>
        <taxon>Bacillati</taxon>
        <taxon>Vulcanimicrobiota</taxon>
        <taxon>Vulcanimicrobiia</taxon>
        <taxon>Vulcanimicrobiales</taxon>
        <taxon>Vulcanimicrobiaceae</taxon>
        <taxon>Vulcanimicrobium</taxon>
    </lineage>
</organism>
<dbReference type="PANTHER" id="PTHR11620">
    <property type="entry name" value="60S RIBOSOMAL PROTEIN L23A"/>
    <property type="match status" value="1"/>
</dbReference>
<evidence type="ECO:0000256" key="1">
    <source>
        <dbReference type="ARBA" id="ARBA00006700"/>
    </source>
</evidence>
<dbReference type="EMBL" id="AP025523">
    <property type="protein sequence ID" value="BDE06772.1"/>
    <property type="molecule type" value="Genomic_DNA"/>
</dbReference>
<keyword evidence="2 6" id="KW-0699">rRNA-binding</keyword>
<evidence type="ECO:0000313" key="7">
    <source>
        <dbReference type="EMBL" id="BDE06772.1"/>
    </source>
</evidence>
<evidence type="ECO:0000256" key="5">
    <source>
        <dbReference type="ARBA" id="ARBA00023274"/>
    </source>
</evidence>
<comment type="function">
    <text evidence="6">One of the early assembly proteins it binds 23S rRNA. One of the proteins that surrounds the polypeptide exit tunnel on the outside of the ribosome. Forms the main docking site for trigger factor binding to the ribosome.</text>
</comment>
<dbReference type="InterPro" id="IPR012677">
    <property type="entry name" value="Nucleotide-bd_a/b_plait_sf"/>
</dbReference>
<dbReference type="NCBIfam" id="NF004363">
    <property type="entry name" value="PRK05738.2-4"/>
    <property type="match status" value="1"/>
</dbReference>
<evidence type="ECO:0000256" key="3">
    <source>
        <dbReference type="ARBA" id="ARBA00022884"/>
    </source>
</evidence>
<keyword evidence="5 6" id="KW-0687">Ribonucleoprotein</keyword>
<dbReference type="GO" id="GO:1990904">
    <property type="term" value="C:ribonucleoprotein complex"/>
    <property type="evidence" value="ECO:0007669"/>
    <property type="project" value="UniProtKB-KW"/>
</dbReference>